<dbReference type="Proteomes" id="UP000276223">
    <property type="component" value="Unassembled WGS sequence"/>
</dbReference>
<accession>A0A3N1VKV8</accession>
<dbReference type="AlphaFoldDB" id="A0A3N1VKV8"/>
<reference evidence="1 2" key="1">
    <citation type="submission" date="2018-11" db="EMBL/GenBank/DDBJ databases">
        <title>Genomic Encyclopedia of Type Strains, Phase IV (KMG-IV): sequencing the most valuable type-strain genomes for metagenomic binning, comparative biology and taxonomic classification.</title>
        <authorList>
            <person name="Goeker M."/>
        </authorList>
    </citation>
    <scope>NUCLEOTIDE SEQUENCE [LARGE SCALE GENOMIC DNA]</scope>
    <source>
        <strain evidence="1 2">DSM 22027</strain>
    </source>
</reference>
<sequence>MCLSVDVQVVEGDGDEGGVRPWTLPVPLGAHILAGRV</sequence>
<name>A0A3N1VKV8_9BACT</name>
<proteinExistence type="predicted"/>
<organism evidence="1 2">
    <name type="scientific">Desulfosoma caldarium</name>
    <dbReference type="NCBI Taxonomy" id="610254"/>
    <lineage>
        <taxon>Bacteria</taxon>
        <taxon>Pseudomonadati</taxon>
        <taxon>Thermodesulfobacteriota</taxon>
        <taxon>Syntrophobacteria</taxon>
        <taxon>Syntrophobacterales</taxon>
        <taxon>Syntrophobacteraceae</taxon>
        <taxon>Desulfosoma</taxon>
    </lineage>
</organism>
<dbReference type="EMBL" id="RJVA01000002">
    <property type="protein sequence ID" value="ROR03436.1"/>
    <property type="molecule type" value="Genomic_DNA"/>
</dbReference>
<evidence type="ECO:0000313" key="1">
    <source>
        <dbReference type="EMBL" id="ROR03436.1"/>
    </source>
</evidence>
<protein>
    <submittedName>
        <fullName evidence="1">Uncharacterized protein</fullName>
    </submittedName>
</protein>
<keyword evidence="2" id="KW-1185">Reference proteome</keyword>
<gene>
    <name evidence="1" type="ORF">EDC27_0100</name>
</gene>
<evidence type="ECO:0000313" key="2">
    <source>
        <dbReference type="Proteomes" id="UP000276223"/>
    </source>
</evidence>
<comment type="caution">
    <text evidence="1">The sequence shown here is derived from an EMBL/GenBank/DDBJ whole genome shotgun (WGS) entry which is preliminary data.</text>
</comment>